<evidence type="ECO:0000313" key="2">
    <source>
        <dbReference type="Proteomes" id="UP001222325"/>
    </source>
</evidence>
<protein>
    <submittedName>
        <fullName evidence="1">Uncharacterized protein</fullName>
    </submittedName>
</protein>
<gene>
    <name evidence="1" type="ORF">B0H15DRAFT_957428</name>
</gene>
<organism evidence="1 2">
    <name type="scientific">Mycena belliarum</name>
    <dbReference type="NCBI Taxonomy" id="1033014"/>
    <lineage>
        <taxon>Eukaryota</taxon>
        <taxon>Fungi</taxon>
        <taxon>Dikarya</taxon>
        <taxon>Basidiomycota</taxon>
        <taxon>Agaricomycotina</taxon>
        <taxon>Agaricomycetes</taxon>
        <taxon>Agaricomycetidae</taxon>
        <taxon>Agaricales</taxon>
        <taxon>Marasmiineae</taxon>
        <taxon>Mycenaceae</taxon>
        <taxon>Mycena</taxon>
    </lineage>
</organism>
<reference evidence="1" key="1">
    <citation type="submission" date="2023-03" db="EMBL/GenBank/DDBJ databases">
        <title>Massive genome expansion in bonnet fungi (Mycena s.s.) driven by repeated elements and novel gene families across ecological guilds.</title>
        <authorList>
            <consortium name="Lawrence Berkeley National Laboratory"/>
            <person name="Harder C.B."/>
            <person name="Miyauchi S."/>
            <person name="Viragh M."/>
            <person name="Kuo A."/>
            <person name="Thoen E."/>
            <person name="Andreopoulos B."/>
            <person name="Lu D."/>
            <person name="Skrede I."/>
            <person name="Drula E."/>
            <person name="Henrissat B."/>
            <person name="Morin E."/>
            <person name="Kohler A."/>
            <person name="Barry K."/>
            <person name="LaButti K."/>
            <person name="Morin E."/>
            <person name="Salamov A."/>
            <person name="Lipzen A."/>
            <person name="Mereny Z."/>
            <person name="Hegedus B."/>
            <person name="Baldrian P."/>
            <person name="Stursova M."/>
            <person name="Weitz H."/>
            <person name="Taylor A."/>
            <person name="Grigoriev I.V."/>
            <person name="Nagy L.G."/>
            <person name="Martin F."/>
            <person name="Kauserud H."/>
        </authorList>
    </citation>
    <scope>NUCLEOTIDE SEQUENCE</scope>
    <source>
        <strain evidence="1">CBHHK173m</strain>
    </source>
</reference>
<name>A0AAD6TNR0_9AGAR</name>
<evidence type="ECO:0000313" key="1">
    <source>
        <dbReference type="EMBL" id="KAJ7071923.1"/>
    </source>
</evidence>
<dbReference type="EMBL" id="JARJCN010000120">
    <property type="protein sequence ID" value="KAJ7071923.1"/>
    <property type="molecule type" value="Genomic_DNA"/>
</dbReference>
<proteinExistence type="predicted"/>
<sequence length="173" mass="19542">MLNPEDKQDVKVACTLLKDIWSLPAAPEGSRLGFASVREAVRTIGALFYHLVFPYLCVDLSLSEQLEHLSAAAHLNLILFRDSQKDALPTLLFTDIMIMIKNGYFCVAKAKVDDPTGNFWLILLGTDRLEELFGILRTMIGNDRNLDELQLAERITGTTEVANIFAMYPHWDR</sequence>
<dbReference type="AlphaFoldDB" id="A0AAD6TNR0"/>
<keyword evidence="2" id="KW-1185">Reference proteome</keyword>
<comment type="caution">
    <text evidence="1">The sequence shown here is derived from an EMBL/GenBank/DDBJ whole genome shotgun (WGS) entry which is preliminary data.</text>
</comment>
<accession>A0AAD6TNR0</accession>
<dbReference type="Proteomes" id="UP001222325">
    <property type="component" value="Unassembled WGS sequence"/>
</dbReference>